<dbReference type="AlphaFoldDB" id="A0A7W5C236"/>
<dbReference type="Pfam" id="PF06097">
    <property type="entry name" value="DUF945"/>
    <property type="match status" value="1"/>
</dbReference>
<evidence type="ECO:0008006" key="3">
    <source>
        <dbReference type="Google" id="ProtNLM"/>
    </source>
</evidence>
<dbReference type="EMBL" id="JACHXM010000042">
    <property type="protein sequence ID" value="MBB3143325.1"/>
    <property type="molecule type" value="Genomic_DNA"/>
</dbReference>
<gene>
    <name evidence="1" type="ORF">FHR96_004246</name>
</gene>
<dbReference type="Proteomes" id="UP000525987">
    <property type="component" value="Unassembled WGS sequence"/>
</dbReference>
<sequence length="414" mass="45939">MRKERLIVPVLAVLALAWAVAQTLSGLLFERQLARAVKELQLRGELTVRRSDVEHGWLTSHGVLHLSPLLGDAWHLDLVYRARHGVLSTVLDGTLRPHASGTGETALGDARIAPPEWNARFSPYTETLDAALELAPIVFHQQGRTLTLQGGRVAIHGGIGDWQLRARLAAVRLDDGETSLRAGPIVLESRYAYTQPALHFNQNDRLRIQDLAWRSPELAFDADEITLQTRTVLDAEELRLKGKLELGEIHSADDVLLSGGVVAELSRLDADALRRLLATLRRETAHGHIAEDDKASAIELNRVLRSLLADSPRLDILEADLDSPMLGLSLTGEGVLVFDARDLESLDPLALLTARERAEWRERLDGDFLWQELPPVIALWLGLPLDTRELQVDVVSGRVRINGRPLPPALEHWQ</sequence>
<reference evidence="1 2" key="1">
    <citation type="submission" date="2020-08" db="EMBL/GenBank/DDBJ databases">
        <title>Genomic Encyclopedia of Type Strains, Phase III (KMG-III): the genomes of soil and plant-associated and newly described type strains.</title>
        <authorList>
            <person name="Whitman W."/>
        </authorList>
    </citation>
    <scope>NUCLEOTIDE SEQUENCE [LARGE SCALE GENOMIC DNA]</scope>
    <source>
        <strain evidence="1 2">CECT 5995</strain>
    </source>
</reference>
<protein>
    <recommendedName>
        <fullName evidence="3">DUF945 domain-containing protein</fullName>
    </recommendedName>
</protein>
<dbReference type="RefSeq" id="WP_183389649.1">
    <property type="nucleotide sequence ID" value="NZ_JACHXM010000042.1"/>
</dbReference>
<comment type="caution">
    <text evidence="1">The sequence shown here is derived from an EMBL/GenBank/DDBJ whole genome shotgun (WGS) entry which is preliminary data.</text>
</comment>
<accession>A0A7W5C236</accession>
<proteinExistence type="predicted"/>
<name>A0A7W5C236_9GAMM</name>
<evidence type="ECO:0000313" key="1">
    <source>
        <dbReference type="EMBL" id="MBB3143325.1"/>
    </source>
</evidence>
<evidence type="ECO:0000313" key="2">
    <source>
        <dbReference type="Proteomes" id="UP000525987"/>
    </source>
</evidence>
<keyword evidence="2" id="KW-1185">Reference proteome</keyword>
<organism evidence="1 2">
    <name type="scientific">Halomonas organivorans</name>
    <dbReference type="NCBI Taxonomy" id="257772"/>
    <lineage>
        <taxon>Bacteria</taxon>
        <taxon>Pseudomonadati</taxon>
        <taxon>Pseudomonadota</taxon>
        <taxon>Gammaproteobacteria</taxon>
        <taxon>Oceanospirillales</taxon>
        <taxon>Halomonadaceae</taxon>
        <taxon>Halomonas</taxon>
    </lineage>
</organism>
<dbReference type="InterPro" id="IPR010352">
    <property type="entry name" value="DUF945"/>
</dbReference>